<dbReference type="InterPro" id="IPR027417">
    <property type="entry name" value="P-loop_NTPase"/>
</dbReference>
<keyword evidence="1" id="KW-0808">Transferase</keyword>
<keyword evidence="2 4" id="KW-0418">Kinase</keyword>
<evidence type="ECO:0000313" key="5">
    <source>
        <dbReference type="Proteomes" id="UP000620075"/>
    </source>
</evidence>
<dbReference type="SUPFAM" id="SSF52540">
    <property type="entry name" value="P-loop containing nucleoside triphosphate hydrolases"/>
    <property type="match status" value="1"/>
</dbReference>
<dbReference type="AlphaFoldDB" id="A0A934N7W8"/>
<dbReference type="NCBIfam" id="TIGR03709">
    <property type="entry name" value="PPK2_rel_1"/>
    <property type="match status" value="1"/>
</dbReference>
<proteinExistence type="predicted"/>
<sequence>MADKGVGDLVRLRASDTGVTTSAFDPAETFGVSKKRALKEVDGIRSELAALQEPLYAERSRSVLVVLQGMDTSGKDGTISHVMTGINPQGVSITSFKAPTPEERRHDFLWRIRRALPGPGLLGIFNRSHYEDVLVVKVDQLAPREVIEGRYDRINRFEANLVKSGTTVLKFCLLISAEEQRQRLVARLEDRTKHWKYSPADVDKRAQWDEYMVAYDAALSRCSIPEAPWYVVPADRKWFRNYVISNVLLETMRDLKPRYPKASFSVARELARLPAHPAIRAGRQH</sequence>
<dbReference type="EMBL" id="JAEKNQ010000054">
    <property type="protein sequence ID" value="MBJ7604130.1"/>
    <property type="molecule type" value="Genomic_DNA"/>
</dbReference>
<evidence type="ECO:0000256" key="2">
    <source>
        <dbReference type="ARBA" id="ARBA00022777"/>
    </source>
</evidence>
<dbReference type="GO" id="GO:0008976">
    <property type="term" value="F:polyphosphate kinase activity"/>
    <property type="evidence" value="ECO:0007669"/>
    <property type="project" value="InterPro"/>
</dbReference>
<comment type="caution">
    <text evidence="4">The sequence shown here is derived from an EMBL/GenBank/DDBJ whole genome shotgun (WGS) entry which is preliminary data.</text>
</comment>
<dbReference type="PANTHER" id="PTHR34383">
    <property type="entry name" value="POLYPHOSPHATE:AMP PHOSPHOTRANSFERASE-RELATED"/>
    <property type="match status" value="1"/>
</dbReference>
<dbReference type="Proteomes" id="UP000620075">
    <property type="component" value="Unassembled WGS sequence"/>
</dbReference>
<dbReference type="RefSeq" id="WP_338181246.1">
    <property type="nucleotide sequence ID" value="NZ_JAEKNQ010000054.1"/>
</dbReference>
<protein>
    <submittedName>
        <fullName evidence="4">Polyphosphate kinase 2 family protein</fullName>
    </submittedName>
</protein>
<feature type="domain" description="Polyphosphate kinase-2-related" evidence="3">
    <location>
        <begin position="33"/>
        <end position="256"/>
    </location>
</feature>
<evidence type="ECO:0000259" key="3">
    <source>
        <dbReference type="Pfam" id="PF03976"/>
    </source>
</evidence>
<name>A0A934N7W8_9BACT</name>
<dbReference type="GO" id="GO:0006797">
    <property type="term" value="P:polyphosphate metabolic process"/>
    <property type="evidence" value="ECO:0007669"/>
    <property type="project" value="InterPro"/>
</dbReference>
<organism evidence="4 5">
    <name type="scientific">Candidatus Dormiibacter inghamiae</name>
    <dbReference type="NCBI Taxonomy" id="3127013"/>
    <lineage>
        <taxon>Bacteria</taxon>
        <taxon>Bacillati</taxon>
        <taxon>Candidatus Dormiibacterota</taxon>
        <taxon>Candidatus Dormibacteria</taxon>
        <taxon>Candidatus Dormibacterales</taxon>
        <taxon>Candidatus Dormibacteraceae</taxon>
        <taxon>Candidatus Dormiibacter</taxon>
    </lineage>
</organism>
<dbReference type="InterPro" id="IPR016898">
    <property type="entry name" value="Polyphosphate_phosphotransfera"/>
</dbReference>
<evidence type="ECO:0000313" key="4">
    <source>
        <dbReference type="EMBL" id="MBJ7604130.1"/>
    </source>
</evidence>
<accession>A0A934N7W8</accession>
<gene>
    <name evidence="4" type="ORF">JF888_13205</name>
</gene>
<dbReference type="InterPro" id="IPR022488">
    <property type="entry name" value="PPK2-related"/>
</dbReference>
<dbReference type="PIRSF" id="PIRSF028756">
    <property type="entry name" value="PPK2_prd"/>
    <property type="match status" value="1"/>
</dbReference>
<dbReference type="Pfam" id="PF03976">
    <property type="entry name" value="PPK2"/>
    <property type="match status" value="1"/>
</dbReference>
<dbReference type="InterPro" id="IPR022300">
    <property type="entry name" value="PPK2-rel_1"/>
</dbReference>
<reference evidence="4 5" key="1">
    <citation type="submission" date="2020-10" db="EMBL/GenBank/DDBJ databases">
        <title>Ca. Dormibacterota MAGs.</title>
        <authorList>
            <person name="Montgomery K."/>
        </authorList>
    </citation>
    <scope>NUCLEOTIDE SEQUENCE [LARGE SCALE GENOMIC DNA]</scope>
    <source>
        <strain evidence="4">SC8811_S16_3</strain>
    </source>
</reference>
<evidence type="ECO:0000256" key="1">
    <source>
        <dbReference type="ARBA" id="ARBA00022679"/>
    </source>
</evidence>
<dbReference type="Gene3D" id="3.40.50.300">
    <property type="entry name" value="P-loop containing nucleotide triphosphate hydrolases"/>
    <property type="match status" value="1"/>
</dbReference>
<dbReference type="PANTHER" id="PTHR34383:SF3">
    <property type="entry name" value="POLYPHOSPHATE:AMP PHOSPHOTRANSFERASE"/>
    <property type="match status" value="1"/>
</dbReference>